<name>A0A0A9EUF9_ARUDO</name>
<proteinExistence type="predicted"/>
<evidence type="ECO:0000313" key="1">
    <source>
        <dbReference type="EMBL" id="JAD99652.1"/>
    </source>
</evidence>
<organism evidence="1">
    <name type="scientific">Arundo donax</name>
    <name type="common">Giant reed</name>
    <name type="synonym">Donax arundinaceus</name>
    <dbReference type="NCBI Taxonomy" id="35708"/>
    <lineage>
        <taxon>Eukaryota</taxon>
        <taxon>Viridiplantae</taxon>
        <taxon>Streptophyta</taxon>
        <taxon>Embryophyta</taxon>
        <taxon>Tracheophyta</taxon>
        <taxon>Spermatophyta</taxon>
        <taxon>Magnoliopsida</taxon>
        <taxon>Liliopsida</taxon>
        <taxon>Poales</taxon>
        <taxon>Poaceae</taxon>
        <taxon>PACMAD clade</taxon>
        <taxon>Arundinoideae</taxon>
        <taxon>Arundineae</taxon>
        <taxon>Arundo</taxon>
    </lineage>
</organism>
<reference evidence="1" key="2">
    <citation type="journal article" date="2015" name="Data Brief">
        <title>Shoot transcriptome of the giant reed, Arundo donax.</title>
        <authorList>
            <person name="Barrero R.A."/>
            <person name="Guerrero F.D."/>
            <person name="Moolhuijzen P."/>
            <person name="Goolsby J.A."/>
            <person name="Tidwell J."/>
            <person name="Bellgard S.E."/>
            <person name="Bellgard M.I."/>
        </authorList>
    </citation>
    <scope>NUCLEOTIDE SEQUENCE</scope>
    <source>
        <tissue evidence="1">Shoot tissue taken approximately 20 cm above the soil surface</tissue>
    </source>
</reference>
<reference evidence="1" key="1">
    <citation type="submission" date="2014-09" db="EMBL/GenBank/DDBJ databases">
        <authorList>
            <person name="Magalhaes I.L.F."/>
            <person name="Oliveira U."/>
            <person name="Santos F.R."/>
            <person name="Vidigal T.H.D.A."/>
            <person name="Brescovit A.D."/>
            <person name="Santos A.J."/>
        </authorList>
    </citation>
    <scope>NUCLEOTIDE SEQUENCE</scope>
    <source>
        <tissue evidence="1">Shoot tissue taken approximately 20 cm above the soil surface</tissue>
    </source>
</reference>
<protein>
    <submittedName>
        <fullName evidence="1">Uncharacterized protein</fullName>
    </submittedName>
</protein>
<dbReference type="AlphaFoldDB" id="A0A0A9EUF9"/>
<sequence>MLHARLGTNWFTPIFDQHEFLILFILMSTLKLKWLKIVEARMLKEKHIIRSTELIPFLVSF</sequence>
<dbReference type="EMBL" id="GBRH01198243">
    <property type="protein sequence ID" value="JAD99652.1"/>
    <property type="molecule type" value="Transcribed_RNA"/>
</dbReference>
<accession>A0A0A9EUF9</accession>